<keyword evidence="1" id="KW-1133">Transmembrane helix</keyword>
<name>A0A926EY67_9FIRM</name>
<dbReference type="AlphaFoldDB" id="A0A926EY67"/>
<dbReference type="RefSeq" id="WP_249322550.1">
    <property type="nucleotide sequence ID" value="NZ_JACRTK010000001.1"/>
</dbReference>
<sequence length="156" mass="17997">MKNIKKIGIIDVFIIIFVTIVSFLLIKDQIFKKDELNNMVPIVYRFEIEGAQRQLIEQLELDKEIFIAEQNTSIGKVKDFQIIAYEKEHEDLDTGELKIIRYSDKYTALLDIKANSSIKDDTILVGQQEIKVGSKLRIKGKAMTCTGYITHIEKED</sequence>
<gene>
    <name evidence="2" type="ORF">H8689_01045</name>
</gene>
<organism evidence="2 3">
    <name type="scientific">Wansuia hejianensis</name>
    <dbReference type="NCBI Taxonomy" id="2763667"/>
    <lineage>
        <taxon>Bacteria</taxon>
        <taxon>Bacillati</taxon>
        <taxon>Bacillota</taxon>
        <taxon>Clostridia</taxon>
        <taxon>Lachnospirales</taxon>
        <taxon>Lachnospiraceae</taxon>
        <taxon>Wansuia</taxon>
    </lineage>
</organism>
<accession>A0A926EY67</accession>
<dbReference type="Pfam" id="PF14221">
    <property type="entry name" value="DUF4330"/>
    <property type="match status" value="1"/>
</dbReference>
<evidence type="ECO:0000313" key="3">
    <source>
        <dbReference type="Proteomes" id="UP000601522"/>
    </source>
</evidence>
<evidence type="ECO:0000313" key="2">
    <source>
        <dbReference type="EMBL" id="MBC8589731.1"/>
    </source>
</evidence>
<protein>
    <submittedName>
        <fullName evidence="2">DUF4330 family protein</fullName>
    </submittedName>
</protein>
<keyword evidence="3" id="KW-1185">Reference proteome</keyword>
<comment type="caution">
    <text evidence="2">The sequence shown here is derived from an EMBL/GenBank/DDBJ whole genome shotgun (WGS) entry which is preliminary data.</text>
</comment>
<feature type="transmembrane region" description="Helical" evidence="1">
    <location>
        <begin position="7"/>
        <end position="26"/>
    </location>
</feature>
<dbReference type="EMBL" id="JACRTK010000001">
    <property type="protein sequence ID" value="MBC8589731.1"/>
    <property type="molecule type" value="Genomic_DNA"/>
</dbReference>
<evidence type="ECO:0000256" key="1">
    <source>
        <dbReference type="SAM" id="Phobius"/>
    </source>
</evidence>
<dbReference type="Proteomes" id="UP000601522">
    <property type="component" value="Unassembled WGS sequence"/>
</dbReference>
<dbReference type="InterPro" id="IPR025480">
    <property type="entry name" value="DUF4330"/>
</dbReference>
<reference evidence="2 3" key="1">
    <citation type="submission" date="2020-08" db="EMBL/GenBank/DDBJ databases">
        <title>Genome public.</title>
        <authorList>
            <person name="Liu C."/>
            <person name="Sun Q."/>
        </authorList>
    </citation>
    <scope>NUCLEOTIDE SEQUENCE [LARGE SCALE GENOMIC DNA]</scope>
    <source>
        <strain evidence="2 3">NSJ-26</strain>
    </source>
</reference>
<keyword evidence="1" id="KW-0472">Membrane</keyword>
<keyword evidence="1" id="KW-0812">Transmembrane</keyword>
<proteinExistence type="predicted"/>